<dbReference type="InterPro" id="IPR004860">
    <property type="entry name" value="LAGLIDADG_dom"/>
</dbReference>
<evidence type="ECO:0000259" key="1">
    <source>
        <dbReference type="PROSITE" id="PS50819"/>
    </source>
</evidence>
<dbReference type="SUPFAM" id="SSF55608">
    <property type="entry name" value="Homing endonucleases"/>
    <property type="match status" value="2"/>
</dbReference>
<evidence type="ECO:0000313" key="3">
    <source>
        <dbReference type="Proteomes" id="UP000176648"/>
    </source>
</evidence>
<evidence type="ECO:0000313" key="2">
    <source>
        <dbReference type="EMBL" id="OGY97352.1"/>
    </source>
</evidence>
<dbReference type="Pfam" id="PF14528">
    <property type="entry name" value="LAGLIDADG_3"/>
    <property type="match status" value="1"/>
</dbReference>
<dbReference type="Proteomes" id="UP000176648">
    <property type="component" value="Unassembled WGS sequence"/>
</dbReference>
<accession>A0A1G2C7G5</accession>
<dbReference type="InterPro" id="IPR004042">
    <property type="entry name" value="Intein_endonuc_central"/>
</dbReference>
<proteinExistence type="predicted"/>
<reference evidence="2 3" key="1">
    <citation type="journal article" date="2016" name="Nat. Commun.">
        <title>Thousands of microbial genomes shed light on interconnected biogeochemical processes in an aquifer system.</title>
        <authorList>
            <person name="Anantharaman K."/>
            <person name="Brown C.T."/>
            <person name="Hug L.A."/>
            <person name="Sharon I."/>
            <person name="Castelle C.J."/>
            <person name="Probst A.J."/>
            <person name="Thomas B.C."/>
            <person name="Singh A."/>
            <person name="Wilkins M.J."/>
            <person name="Karaoz U."/>
            <person name="Brodie E.L."/>
            <person name="Williams K.H."/>
            <person name="Hubbard S.S."/>
            <person name="Banfield J.F."/>
        </authorList>
    </citation>
    <scope>NUCLEOTIDE SEQUENCE [LARGE SCALE GENOMIC DNA]</scope>
</reference>
<dbReference type="AlphaFoldDB" id="A0A1G2C7G5"/>
<sequence>MPIFKTKNENFFKKWSPEMAYILGFFAADGSMYKTKRGTHFIEFQITDKELLKQIRKLFDSNHKIAMRNRNKKWKLLYRLQIGSKAMFGGLIKLGMTPRKSKTIKFPDIPVHYLIHFVRGYFDGDGNVWSGLMHKTDRKKPSRTLIAGFTCGSKKFLISLMKTLKTHGGLVGGSLQYRSRAHRLHYSTADATRLYKFMSYGNNRLGLERKSLVFERFLKERGPVV</sequence>
<dbReference type="InterPro" id="IPR027434">
    <property type="entry name" value="Homing_endonucl"/>
</dbReference>
<name>A0A1G2C7G5_9BACT</name>
<comment type="caution">
    <text evidence="2">The sequence shown here is derived from an EMBL/GenBank/DDBJ whole genome shotgun (WGS) entry which is preliminary data.</text>
</comment>
<dbReference type="STRING" id="1798644.A2122_02950"/>
<dbReference type="GO" id="GO:0004519">
    <property type="term" value="F:endonuclease activity"/>
    <property type="evidence" value="ECO:0007669"/>
    <property type="project" value="InterPro"/>
</dbReference>
<protein>
    <recommendedName>
        <fullName evidence="1">DOD-type homing endonuclease domain-containing protein</fullName>
    </recommendedName>
</protein>
<dbReference type="PROSITE" id="PS50819">
    <property type="entry name" value="INTEIN_ENDONUCLEASE"/>
    <property type="match status" value="1"/>
</dbReference>
<organism evidence="2 3">
    <name type="scientific">Candidatus Liptonbacteria bacterium GWB1_49_6</name>
    <dbReference type="NCBI Taxonomy" id="1798644"/>
    <lineage>
        <taxon>Bacteria</taxon>
        <taxon>Candidatus Liptoniibacteriota</taxon>
    </lineage>
</organism>
<gene>
    <name evidence="2" type="ORF">A2122_02950</name>
</gene>
<dbReference type="Gene3D" id="3.10.28.10">
    <property type="entry name" value="Homing endonucleases"/>
    <property type="match status" value="1"/>
</dbReference>
<feature type="domain" description="DOD-type homing endonuclease" evidence="1">
    <location>
        <begin position="22"/>
        <end position="169"/>
    </location>
</feature>
<dbReference type="EMBL" id="MHKU01000001">
    <property type="protein sequence ID" value="OGY97352.1"/>
    <property type="molecule type" value="Genomic_DNA"/>
</dbReference>